<evidence type="ECO:0000313" key="4">
    <source>
        <dbReference type="Proteomes" id="UP000442535"/>
    </source>
</evidence>
<feature type="domain" description="RCK N-terminal" evidence="1">
    <location>
        <begin position="1"/>
        <end position="118"/>
    </location>
</feature>
<evidence type="ECO:0000313" key="3">
    <source>
        <dbReference type="EMBL" id="MST48808.1"/>
    </source>
</evidence>
<feature type="domain" description="RCK C-terminal" evidence="2">
    <location>
        <begin position="134"/>
        <end position="215"/>
    </location>
</feature>
<keyword evidence="4" id="KW-1185">Reference proteome</keyword>
<evidence type="ECO:0000259" key="2">
    <source>
        <dbReference type="PROSITE" id="PS51202"/>
    </source>
</evidence>
<comment type="caution">
    <text evidence="3">The sequence shown here is derived from an EMBL/GenBank/DDBJ whole genome shotgun (WGS) entry which is preliminary data.</text>
</comment>
<reference evidence="3 4" key="1">
    <citation type="submission" date="2019-08" db="EMBL/GenBank/DDBJ databases">
        <title>In-depth cultivation of the pig gut microbiome towards novel bacterial diversity and tailored functional studies.</title>
        <authorList>
            <person name="Wylensek D."/>
            <person name="Hitch T.C.A."/>
            <person name="Clavel T."/>
        </authorList>
    </citation>
    <scope>NUCLEOTIDE SEQUENCE [LARGE SCALE GENOMIC DNA]</scope>
    <source>
        <strain evidence="3 4">RF-GAM-744-WT-7</strain>
    </source>
</reference>
<dbReference type="PANTHER" id="PTHR43833">
    <property type="entry name" value="POTASSIUM CHANNEL PROTEIN 2-RELATED-RELATED"/>
    <property type="match status" value="1"/>
</dbReference>
<dbReference type="InterPro" id="IPR050721">
    <property type="entry name" value="Trk_Ktr_HKT_K-transport"/>
</dbReference>
<name>A0A7K0K075_9ACTO</name>
<dbReference type="Pfam" id="PF02254">
    <property type="entry name" value="TrkA_N"/>
    <property type="match status" value="1"/>
</dbReference>
<dbReference type="RefSeq" id="WP_277027357.1">
    <property type="nucleotide sequence ID" value="NZ_JAQYQY010000018.1"/>
</dbReference>
<dbReference type="PROSITE" id="PS51202">
    <property type="entry name" value="RCK_C"/>
    <property type="match status" value="1"/>
</dbReference>
<dbReference type="InterPro" id="IPR003148">
    <property type="entry name" value="RCK_N"/>
</dbReference>
<dbReference type="InterPro" id="IPR036721">
    <property type="entry name" value="RCK_C_sf"/>
</dbReference>
<dbReference type="Gene3D" id="3.30.70.1450">
    <property type="entry name" value="Regulator of K+ conductance, C-terminal domain"/>
    <property type="match status" value="1"/>
</dbReference>
<organism evidence="3 4">
    <name type="scientific">Mobiluncus porci</name>
    <dbReference type="NCBI Taxonomy" id="2652278"/>
    <lineage>
        <taxon>Bacteria</taxon>
        <taxon>Bacillati</taxon>
        <taxon>Actinomycetota</taxon>
        <taxon>Actinomycetes</taxon>
        <taxon>Actinomycetales</taxon>
        <taxon>Actinomycetaceae</taxon>
        <taxon>Mobiluncus</taxon>
    </lineage>
</organism>
<dbReference type="InterPro" id="IPR006037">
    <property type="entry name" value="RCK_C"/>
</dbReference>
<dbReference type="Gene3D" id="3.40.50.720">
    <property type="entry name" value="NAD(P)-binding Rossmann-like Domain"/>
    <property type="match status" value="1"/>
</dbReference>
<dbReference type="PROSITE" id="PS51201">
    <property type="entry name" value="RCK_N"/>
    <property type="match status" value="1"/>
</dbReference>
<dbReference type="GO" id="GO:0006813">
    <property type="term" value="P:potassium ion transport"/>
    <property type="evidence" value="ECO:0007669"/>
    <property type="project" value="InterPro"/>
</dbReference>
<proteinExistence type="predicted"/>
<accession>A0A7K0K075</accession>
<dbReference type="AlphaFoldDB" id="A0A7K0K075"/>
<protein>
    <submittedName>
        <fullName evidence="3">TrkA family potassium uptake protein</fullName>
    </submittedName>
</protein>
<dbReference type="InterPro" id="IPR036291">
    <property type="entry name" value="NAD(P)-bd_dom_sf"/>
</dbReference>
<evidence type="ECO:0000259" key="1">
    <source>
        <dbReference type="PROSITE" id="PS51201"/>
    </source>
</evidence>
<dbReference type="SUPFAM" id="SSF116726">
    <property type="entry name" value="TrkA C-terminal domain-like"/>
    <property type="match status" value="1"/>
</dbReference>
<dbReference type="PANTHER" id="PTHR43833:SF8">
    <property type="entry name" value="TRK SYSTEM POTASSIUM UPTAKE PROTEIN TRKA"/>
    <property type="match status" value="1"/>
</dbReference>
<dbReference type="EMBL" id="VUMY01000001">
    <property type="protein sequence ID" value="MST48808.1"/>
    <property type="molecule type" value="Genomic_DNA"/>
</dbReference>
<gene>
    <name evidence="3" type="ORF">FYJ63_00785</name>
</gene>
<dbReference type="SUPFAM" id="SSF51735">
    <property type="entry name" value="NAD(P)-binding Rossmann-fold domains"/>
    <property type="match status" value="1"/>
</dbReference>
<sequence length="220" mass="24303">MHFVIMGCGRVGTALARAIEAHGHTLAMIDNNPDSFRRLPKDFAGQKVTGEGYDKNTQRQAGIEDAYGFAAVADDDNANILAARIAREIYGVKKVVARIADPKRAQVYERLGIPTVGTVDRTAQSLLARVLPLDTEVVFTEETGKLVLCRALIETSWVGRTIAEVEKVLGVRAAYVLRFSKVSLVSEDTVLQENDELYYFTREAERPAVSSRLARAFKED</sequence>
<dbReference type="GO" id="GO:0008324">
    <property type="term" value="F:monoatomic cation transmembrane transporter activity"/>
    <property type="evidence" value="ECO:0007669"/>
    <property type="project" value="InterPro"/>
</dbReference>
<dbReference type="Proteomes" id="UP000442535">
    <property type="component" value="Unassembled WGS sequence"/>
</dbReference>